<accession>A0A1J8RBF9</accession>
<dbReference type="Pfam" id="PF07714">
    <property type="entry name" value="PK_Tyr_Ser-Thr"/>
    <property type="match status" value="1"/>
</dbReference>
<dbReference type="Proteomes" id="UP000183567">
    <property type="component" value="Unassembled WGS sequence"/>
</dbReference>
<protein>
    <recommendedName>
        <fullName evidence="5">Protein kinase domain-containing protein</fullName>
    </recommendedName>
</protein>
<feature type="domain" description="Protein kinase" evidence="5">
    <location>
        <begin position="23"/>
        <end position="247"/>
    </location>
</feature>
<dbReference type="GO" id="GO:0004674">
    <property type="term" value="F:protein serine/threonine kinase activity"/>
    <property type="evidence" value="ECO:0007669"/>
    <property type="project" value="TreeGrafter"/>
</dbReference>
<comment type="caution">
    <text evidence="6">The sequence shown here is derived from an EMBL/GenBank/DDBJ whole genome shotgun (WGS) entry which is preliminary data.</text>
</comment>
<reference evidence="6 7" key="1">
    <citation type="submission" date="2016-03" db="EMBL/GenBank/DDBJ databases">
        <title>Comparative genomics of the ectomycorrhizal sister species Rhizopogon vinicolor and Rhizopogon vesiculosus (Basidiomycota: Boletales) reveals a divergence of the mating type B locus.</title>
        <authorList>
            <person name="Mujic A.B."/>
            <person name="Kuo A."/>
            <person name="Tritt A."/>
            <person name="Lipzen A."/>
            <person name="Chen C."/>
            <person name="Johnson J."/>
            <person name="Sharma A."/>
            <person name="Barry K."/>
            <person name="Grigoriev I.V."/>
            <person name="Spatafora J.W."/>
        </authorList>
    </citation>
    <scope>NUCLEOTIDE SEQUENCE [LARGE SCALE GENOMIC DNA]</scope>
    <source>
        <strain evidence="6 7">AM-OR11-056</strain>
    </source>
</reference>
<dbReference type="Pfam" id="PF00069">
    <property type="entry name" value="Pkinase"/>
    <property type="match status" value="1"/>
</dbReference>
<dbReference type="PROSITE" id="PS50011">
    <property type="entry name" value="PROTEIN_KINASE_DOM"/>
    <property type="match status" value="1"/>
</dbReference>
<evidence type="ECO:0000313" key="6">
    <source>
        <dbReference type="EMBL" id="OJA21228.1"/>
    </source>
</evidence>
<dbReference type="Gene3D" id="1.10.510.10">
    <property type="entry name" value="Transferase(Phosphotransferase) domain 1"/>
    <property type="match status" value="2"/>
</dbReference>
<dbReference type="STRING" id="180088.A0A1J8RBF9"/>
<sequence>MAQPRNIDFKTPLKAIPEAQLRRLHNSPDHTGGFGDVWKCNWSTGSRNPPAIVAIKAVRVADTSQIAMLDKTARGIRREAYVWANLKDDHVLSLHGITTGFGVLPAFVSSWMINGSLESYLRSHSSLPIFRKLDMPISARKGHCPWRFNARRSPTSRRYGFEMRITYLQNNVLIDGNDKLCLADFGLSMILAESGNPTFNSCHAGNVRWMAPEMLSVPQPGEMTKPTKPADVYSYGCIMLQVFVFTP</sequence>
<evidence type="ECO:0000313" key="7">
    <source>
        <dbReference type="Proteomes" id="UP000183567"/>
    </source>
</evidence>
<dbReference type="PANTHER" id="PTHR44329:SF288">
    <property type="entry name" value="MITOGEN-ACTIVATED PROTEIN KINASE KINASE KINASE 20"/>
    <property type="match status" value="1"/>
</dbReference>
<dbReference type="GO" id="GO:0005524">
    <property type="term" value="F:ATP binding"/>
    <property type="evidence" value="ECO:0007669"/>
    <property type="project" value="UniProtKB-KW"/>
</dbReference>
<keyword evidence="3" id="KW-0418">Kinase</keyword>
<dbReference type="AlphaFoldDB" id="A0A1J8RBF9"/>
<dbReference type="InterPro" id="IPR011009">
    <property type="entry name" value="Kinase-like_dom_sf"/>
</dbReference>
<keyword evidence="7" id="KW-1185">Reference proteome</keyword>
<evidence type="ECO:0000256" key="4">
    <source>
        <dbReference type="ARBA" id="ARBA00022840"/>
    </source>
</evidence>
<evidence type="ECO:0000256" key="2">
    <source>
        <dbReference type="ARBA" id="ARBA00022741"/>
    </source>
</evidence>
<dbReference type="InterPro" id="IPR001245">
    <property type="entry name" value="Ser-Thr/Tyr_kinase_cat_dom"/>
</dbReference>
<dbReference type="InterPro" id="IPR000719">
    <property type="entry name" value="Prot_kinase_dom"/>
</dbReference>
<dbReference type="InterPro" id="IPR020635">
    <property type="entry name" value="Tyr_kinase_cat_dom"/>
</dbReference>
<evidence type="ECO:0000259" key="5">
    <source>
        <dbReference type="PROSITE" id="PS50011"/>
    </source>
</evidence>
<dbReference type="InterPro" id="IPR051681">
    <property type="entry name" value="Ser/Thr_Kinases-Pseudokinases"/>
</dbReference>
<dbReference type="EMBL" id="LVVM01000234">
    <property type="protein sequence ID" value="OJA21228.1"/>
    <property type="molecule type" value="Genomic_DNA"/>
</dbReference>
<dbReference type="OrthoDB" id="346907at2759"/>
<keyword evidence="4" id="KW-0067">ATP-binding</keyword>
<organism evidence="6 7">
    <name type="scientific">Rhizopogon vesiculosus</name>
    <dbReference type="NCBI Taxonomy" id="180088"/>
    <lineage>
        <taxon>Eukaryota</taxon>
        <taxon>Fungi</taxon>
        <taxon>Dikarya</taxon>
        <taxon>Basidiomycota</taxon>
        <taxon>Agaricomycotina</taxon>
        <taxon>Agaricomycetes</taxon>
        <taxon>Agaricomycetidae</taxon>
        <taxon>Boletales</taxon>
        <taxon>Suillineae</taxon>
        <taxon>Rhizopogonaceae</taxon>
        <taxon>Rhizopogon</taxon>
    </lineage>
</organism>
<dbReference type="GO" id="GO:0004713">
    <property type="term" value="F:protein tyrosine kinase activity"/>
    <property type="evidence" value="ECO:0007669"/>
    <property type="project" value="InterPro"/>
</dbReference>
<keyword evidence="2" id="KW-0547">Nucleotide-binding</keyword>
<name>A0A1J8RBF9_9AGAM</name>
<evidence type="ECO:0000256" key="1">
    <source>
        <dbReference type="ARBA" id="ARBA00022679"/>
    </source>
</evidence>
<gene>
    <name evidence="6" type="ORF">AZE42_07987</name>
</gene>
<keyword evidence="1" id="KW-0808">Transferase</keyword>
<dbReference type="SMART" id="SM00219">
    <property type="entry name" value="TyrKc"/>
    <property type="match status" value="1"/>
</dbReference>
<dbReference type="SUPFAM" id="SSF56112">
    <property type="entry name" value="Protein kinase-like (PK-like)"/>
    <property type="match status" value="1"/>
</dbReference>
<evidence type="ECO:0000256" key="3">
    <source>
        <dbReference type="ARBA" id="ARBA00022777"/>
    </source>
</evidence>
<proteinExistence type="predicted"/>
<dbReference type="PANTHER" id="PTHR44329">
    <property type="entry name" value="SERINE/THREONINE-PROTEIN KINASE TNNI3K-RELATED"/>
    <property type="match status" value="1"/>
</dbReference>